<comment type="caution">
    <text evidence="3">The sequence shown here is derived from an EMBL/GenBank/DDBJ whole genome shotgun (WGS) entry which is preliminary data.</text>
</comment>
<dbReference type="RefSeq" id="WP_371439179.1">
    <property type="nucleotide sequence ID" value="NZ_JBHSRS010000080.1"/>
</dbReference>
<proteinExistence type="inferred from homology"/>
<dbReference type="PIRSF" id="PIRSF017082">
    <property type="entry name" value="YflP"/>
    <property type="match status" value="1"/>
</dbReference>
<feature type="chain" id="PRO_5045850332" evidence="2">
    <location>
        <begin position="26"/>
        <end position="324"/>
    </location>
</feature>
<dbReference type="InterPro" id="IPR042100">
    <property type="entry name" value="Bug_dom1"/>
</dbReference>
<dbReference type="EMBL" id="JBHSRS010000080">
    <property type="protein sequence ID" value="MFC6282864.1"/>
    <property type="molecule type" value="Genomic_DNA"/>
</dbReference>
<keyword evidence="4" id="KW-1185">Reference proteome</keyword>
<evidence type="ECO:0000313" key="3">
    <source>
        <dbReference type="EMBL" id="MFC6282864.1"/>
    </source>
</evidence>
<evidence type="ECO:0000256" key="2">
    <source>
        <dbReference type="SAM" id="SignalP"/>
    </source>
</evidence>
<gene>
    <name evidence="3" type="ORF">ACFQND_16705</name>
</gene>
<evidence type="ECO:0000313" key="4">
    <source>
        <dbReference type="Proteomes" id="UP001596270"/>
    </source>
</evidence>
<dbReference type="Gene3D" id="3.40.190.10">
    <property type="entry name" value="Periplasmic binding protein-like II"/>
    <property type="match status" value="1"/>
</dbReference>
<protein>
    <submittedName>
        <fullName evidence="3">Bug family tripartite tricarboxylate transporter substrate binding protein</fullName>
    </submittedName>
</protein>
<evidence type="ECO:0000256" key="1">
    <source>
        <dbReference type="ARBA" id="ARBA00006987"/>
    </source>
</evidence>
<feature type="signal peptide" evidence="2">
    <location>
        <begin position="1"/>
        <end position="25"/>
    </location>
</feature>
<dbReference type="Pfam" id="PF03401">
    <property type="entry name" value="TctC"/>
    <property type="match status" value="1"/>
</dbReference>
<dbReference type="CDD" id="cd13578">
    <property type="entry name" value="PBP2_Bug27"/>
    <property type="match status" value="1"/>
</dbReference>
<reference evidence="4" key="1">
    <citation type="journal article" date="2019" name="Int. J. Syst. Evol. Microbiol.">
        <title>The Global Catalogue of Microorganisms (GCM) 10K type strain sequencing project: providing services to taxonomists for standard genome sequencing and annotation.</title>
        <authorList>
            <consortium name="The Broad Institute Genomics Platform"/>
            <consortium name="The Broad Institute Genome Sequencing Center for Infectious Disease"/>
            <person name="Wu L."/>
            <person name="Ma J."/>
        </authorList>
    </citation>
    <scope>NUCLEOTIDE SEQUENCE [LARGE SCALE GENOMIC DNA]</scope>
    <source>
        <strain evidence="4">CCUG 39402</strain>
    </source>
</reference>
<dbReference type="SUPFAM" id="SSF53850">
    <property type="entry name" value="Periplasmic binding protein-like II"/>
    <property type="match status" value="1"/>
</dbReference>
<accession>A0ABW1TZ08</accession>
<keyword evidence="2" id="KW-0732">Signal</keyword>
<dbReference type="PANTHER" id="PTHR42928">
    <property type="entry name" value="TRICARBOXYLATE-BINDING PROTEIN"/>
    <property type="match status" value="1"/>
</dbReference>
<dbReference type="PANTHER" id="PTHR42928:SF5">
    <property type="entry name" value="BLR1237 PROTEIN"/>
    <property type="match status" value="1"/>
</dbReference>
<dbReference type="Gene3D" id="3.40.190.150">
    <property type="entry name" value="Bordetella uptake gene, domain 1"/>
    <property type="match status" value="1"/>
</dbReference>
<dbReference type="Proteomes" id="UP001596270">
    <property type="component" value="Unassembled WGS sequence"/>
</dbReference>
<sequence>MRTARRTLLGALALGLSALAPVAFGQTYPTKPVRIIVPYAPGGTVDAVARTLAVRLSEQLGQPFVVENRSGASGAIGSDVVAKSPADGYTLLMQASTFVASALLVKSQPFNIEKDFTPIANLGSVPLVMLVYPGLPMKNLGDFIKAAKAAPQKYTLGTAALGSASHLAEEAIRHEAGVDVQIIPYKGTAPAMIDVLGGHLTGMVDAVPSLLQHIKSGKARALAVTSAKRLPSLPDVPTVSESGLPNFEMVSWYGIWAPANMPADLTTRLNREINTAMQSPQVVQNLGAQAFIFSNTTAPQFGAYVKQESAKYKQLIEKANIKVD</sequence>
<organism evidence="3 4">
    <name type="scientific">Polaromonas aquatica</name>
    <dbReference type="NCBI Taxonomy" id="332657"/>
    <lineage>
        <taxon>Bacteria</taxon>
        <taxon>Pseudomonadati</taxon>
        <taxon>Pseudomonadota</taxon>
        <taxon>Betaproteobacteria</taxon>
        <taxon>Burkholderiales</taxon>
        <taxon>Comamonadaceae</taxon>
        <taxon>Polaromonas</taxon>
    </lineage>
</organism>
<comment type="similarity">
    <text evidence="1">Belongs to the UPF0065 (bug) family.</text>
</comment>
<name>A0ABW1TZ08_9BURK</name>
<dbReference type="InterPro" id="IPR005064">
    <property type="entry name" value="BUG"/>
</dbReference>